<name>A0ABR8X377_9MICO</name>
<evidence type="ECO:0000259" key="3">
    <source>
        <dbReference type="Pfam" id="PF19407"/>
    </source>
</evidence>
<accession>A0ABR8X377</accession>
<feature type="domain" description="Choice-of-anchor A" evidence="4">
    <location>
        <begin position="69"/>
        <end position="323"/>
    </location>
</feature>
<dbReference type="Pfam" id="PF20597">
    <property type="entry name" value="pAdhesive_15"/>
    <property type="match status" value="1"/>
</dbReference>
<evidence type="ECO:0000259" key="4">
    <source>
        <dbReference type="Pfam" id="PF20597"/>
    </source>
</evidence>
<keyword evidence="2" id="KW-0472">Membrane</keyword>
<dbReference type="InterPro" id="IPR046022">
    <property type="entry name" value="DUF5979"/>
</dbReference>
<feature type="region of interest" description="Disordered" evidence="1">
    <location>
        <begin position="704"/>
        <end position="724"/>
    </location>
</feature>
<dbReference type="InterPro" id="IPR026588">
    <property type="entry name" value="Choice_anch_A"/>
</dbReference>
<dbReference type="Proteomes" id="UP000602532">
    <property type="component" value="Unassembled WGS sequence"/>
</dbReference>
<dbReference type="RefSeq" id="WP_191766083.1">
    <property type="nucleotide sequence ID" value="NZ_JACSPM010000002.1"/>
</dbReference>
<keyword evidence="2" id="KW-0812">Transmembrane</keyword>
<keyword evidence="6" id="KW-1185">Reference proteome</keyword>
<evidence type="ECO:0000256" key="1">
    <source>
        <dbReference type="SAM" id="MobiDB-lite"/>
    </source>
</evidence>
<reference evidence="5 6" key="1">
    <citation type="submission" date="2020-08" db="EMBL/GenBank/DDBJ databases">
        <title>A Genomic Blueprint of the Chicken Gut Microbiome.</title>
        <authorList>
            <person name="Gilroy R."/>
            <person name="Ravi A."/>
            <person name="Getino M."/>
            <person name="Pursley I."/>
            <person name="Horton D.L."/>
            <person name="Alikhan N.-F."/>
            <person name="Baker D."/>
            <person name="Gharbi K."/>
            <person name="Hall N."/>
            <person name="Watson M."/>
            <person name="Adriaenssens E.M."/>
            <person name="Foster-Nyarko E."/>
            <person name="Jarju S."/>
            <person name="Secka A."/>
            <person name="Antonio M."/>
            <person name="Oren A."/>
            <person name="Chaudhuri R."/>
            <person name="La Ragione R.M."/>
            <person name="Hildebrand F."/>
            <person name="Pallen M.J."/>
        </authorList>
    </citation>
    <scope>NUCLEOTIDE SEQUENCE [LARGE SCALE GENOMIC DNA]</scope>
    <source>
        <strain evidence="5 6">Sa1CUA4</strain>
    </source>
</reference>
<dbReference type="EMBL" id="JACSPM010000002">
    <property type="protein sequence ID" value="MBD8023779.1"/>
    <property type="molecule type" value="Genomic_DNA"/>
</dbReference>
<dbReference type="NCBIfam" id="TIGR04215">
    <property type="entry name" value="choice_anch_A"/>
    <property type="match status" value="1"/>
</dbReference>
<feature type="domain" description="DUF5979" evidence="3">
    <location>
        <begin position="502"/>
        <end position="600"/>
    </location>
</feature>
<evidence type="ECO:0000313" key="5">
    <source>
        <dbReference type="EMBL" id="MBD8023779.1"/>
    </source>
</evidence>
<evidence type="ECO:0000256" key="2">
    <source>
        <dbReference type="SAM" id="Phobius"/>
    </source>
</evidence>
<feature type="transmembrane region" description="Helical" evidence="2">
    <location>
        <begin position="730"/>
        <end position="751"/>
    </location>
</feature>
<dbReference type="Pfam" id="PF19407">
    <property type="entry name" value="DUF5979"/>
    <property type="match status" value="3"/>
</dbReference>
<organism evidence="5 6">
    <name type="scientific">Microbacterium gallinarum</name>
    <dbReference type="NCBI Taxonomy" id="2762209"/>
    <lineage>
        <taxon>Bacteria</taxon>
        <taxon>Bacillati</taxon>
        <taxon>Actinomycetota</taxon>
        <taxon>Actinomycetes</taxon>
        <taxon>Micrococcales</taxon>
        <taxon>Microbacteriaceae</taxon>
        <taxon>Microbacterium</taxon>
    </lineage>
</organism>
<gene>
    <name evidence="5" type="ORF">H9622_09260</name>
</gene>
<proteinExistence type="predicted"/>
<keyword evidence="2" id="KW-1133">Transmembrane helix</keyword>
<feature type="domain" description="DUF5979" evidence="3">
    <location>
        <begin position="608"/>
        <end position="706"/>
    </location>
</feature>
<evidence type="ECO:0000313" key="6">
    <source>
        <dbReference type="Proteomes" id="UP000602532"/>
    </source>
</evidence>
<protein>
    <submittedName>
        <fullName evidence="5">Choice-of-anchor A family protein</fullName>
    </submittedName>
</protein>
<sequence>MSRPRRSTRRWVALTAAFGLIAGGGLTVVSAIRTADPAAAVLGECPDGTIPGPGNDNPVWTDNNVAIYAGGDFRAENAAAEAEGLVVVQGDADFTKTGGGTFNVGWVGVGSWVVPSPGEIMLAVGGDLSVGAGTVLDVGANARDAGGALLGGNVDVGGITTPDYELDGSRYRLNNGTLEQGLGAAATAPWAGWGATLTAESAGFAALAPTGTVTAGATLTLTGAPGADPQVFTVDAAVLAANPAITFLGLADDVPVIINVTGGPAVTWAPNYIADETGRVDVPTSPRFGVVASRTLFNFVDATSVHLAGTSNVMGTILVPGANPAPGEPTIRVTAQTNGRLLTNGTIVMDGVGNEHHNYPWIAAPFECIPTPIEPTAVGSVSIAKALAPEDAGLVPPDLVFHGVVVCEAEPSRLVAEWYVAAGETVVVDDLPVGAPCVIVESLGPAARAVAPHPEGRTLVPSQIAWQTPVWDPSPSEFVVPAPTDPLQLTFTVTNALQRGSFTIEKAVTGEGAPDVSFSGTWACTAGATAVDQGTWTLSAGQATAPIPAPVGTTCTVSEATPVDPAGGSWSAPVIDPASVVITTDSAQTPIAIVVTNTFTAAPELGGFDIVKVVSNPDGVAFDDSFGGTWSCSVEGSEVAGASWTATTAQPHAVDGIAVGAVCSVSEISSADPAGGSWGAPQISPETFTVTDAATRVLVTVTNTLTGDEQPATGGETPGNGGLPATGATVPWWAIAVGGSLLAAGAVVVGISRARRGRG</sequence>
<comment type="caution">
    <text evidence="5">The sequence shown here is derived from an EMBL/GenBank/DDBJ whole genome shotgun (WGS) entry which is preliminary data.</text>
</comment>
<feature type="domain" description="DUF5979" evidence="3">
    <location>
        <begin position="381"/>
        <end position="495"/>
    </location>
</feature>